<dbReference type="SUPFAM" id="SSF161111">
    <property type="entry name" value="Cation efflux protein transmembrane domain-like"/>
    <property type="match status" value="1"/>
</dbReference>
<proteinExistence type="inferred from homology"/>
<evidence type="ECO:0000256" key="7">
    <source>
        <dbReference type="ARBA" id="ARBA00023136"/>
    </source>
</evidence>
<keyword evidence="6 9" id="KW-1133">Transmembrane helix</keyword>
<feature type="transmembrane region" description="Helical" evidence="9">
    <location>
        <begin position="86"/>
        <end position="106"/>
    </location>
</feature>
<dbReference type="InterPro" id="IPR002524">
    <property type="entry name" value="Cation_efflux"/>
</dbReference>
<evidence type="ECO:0000256" key="5">
    <source>
        <dbReference type="ARBA" id="ARBA00022833"/>
    </source>
</evidence>
<evidence type="ECO:0000256" key="9">
    <source>
        <dbReference type="SAM" id="Phobius"/>
    </source>
</evidence>
<evidence type="ECO:0000256" key="1">
    <source>
        <dbReference type="ARBA" id="ARBA00004141"/>
    </source>
</evidence>
<keyword evidence="13" id="KW-1185">Reference proteome</keyword>
<reference evidence="12 13" key="1">
    <citation type="submission" date="2024-01" db="EMBL/GenBank/DDBJ databases">
        <title>Complete genome of Cladobotryum mycophilum ATHUM6906.</title>
        <authorList>
            <person name="Christinaki A.C."/>
            <person name="Myridakis A.I."/>
            <person name="Kouvelis V.N."/>
        </authorList>
    </citation>
    <scope>NUCLEOTIDE SEQUENCE [LARGE SCALE GENOMIC DNA]</scope>
    <source>
        <strain evidence="12 13">ATHUM6906</strain>
    </source>
</reference>
<feature type="domain" description="Cation efflux protein cytoplasmic" evidence="11">
    <location>
        <begin position="423"/>
        <end position="500"/>
    </location>
</feature>
<feature type="transmembrane region" description="Helical" evidence="9">
    <location>
        <begin position="46"/>
        <end position="65"/>
    </location>
</feature>
<comment type="subcellular location">
    <subcellularLocation>
        <location evidence="1">Membrane</location>
        <topology evidence="1">Multi-pass membrane protein</topology>
    </subcellularLocation>
</comment>
<feature type="compositionally biased region" description="Basic residues" evidence="8">
    <location>
        <begin position="228"/>
        <end position="246"/>
    </location>
</feature>
<evidence type="ECO:0000313" key="12">
    <source>
        <dbReference type="EMBL" id="KAK5992868.1"/>
    </source>
</evidence>
<keyword evidence="4 9" id="KW-0812">Transmembrane</keyword>
<feature type="domain" description="Cation efflux protein transmembrane" evidence="10">
    <location>
        <begin position="17"/>
        <end position="151"/>
    </location>
</feature>
<organism evidence="12 13">
    <name type="scientific">Cladobotryum mycophilum</name>
    <dbReference type="NCBI Taxonomy" id="491253"/>
    <lineage>
        <taxon>Eukaryota</taxon>
        <taxon>Fungi</taxon>
        <taxon>Dikarya</taxon>
        <taxon>Ascomycota</taxon>
        <taxon>Pezizomycotina</taxon>
        <taxon>Sordariomycetes</taxon>
        <taxon>Hypocreomycetidae</taxon>
        <taxon>Hypocreales</taxon>
        <taxon>Hypocreaceae</taxon>
        <taxon>Cladobotryum</taxon>
    </lineage>
</organism>
<dbReference type="NCBIfam" id="TIGR01297">
    <property type="entry name" value="CDF"/>
    <property type="match status" value="2"/>
</dbReference>
<dbReference type="EMBL" id="JAVFKD010000012">
    <property type="protein sequence ID" value="KAK5992868.1"/>
    <property type="molecule type" value="Genomic_DNA"/>
</dbReference>
<comment type="similarity">
    <text evidence="2">Belongs to the cation diffusion facilitator (CDF) transporter (TC 2.A.4) family. SLC30A subfamily.</text>
</comment>
<feature type="compositionally biased region" description="Basic and acidic residues" evidence="8">
    <location>
        <begin position="204"/>
        <end position="220"/>
    </location>
</feature>
<dbReference type="InterPro" id="IPR036837">
    <property type="entry name" value="Cation_efflux_CTD_sf"/>
</dbReference>
<dbReference type="Pfam" id="PF16916">
    <property type="entry name" value="ZT_dimer"/>
    <property type="match status" value="1"/>
</dbReference>
<feature type="transmembrane region" description="Helical" evidence="9">
    <location>
        <begin position="358"/>
        <end position="381"/>
    </location>
</feature>
<keyword evidence="5" id="KW-0862">Zinc</keyword>
<dbReference type="InterPro" id="IPR027470">
    <property type="entry name" value="Cation_efflux_CTD"/>
</dbReference>
<feature type="region of interest" description="Disordered" evidence="8">
    <location>
        <begin position="145"/>
        <end position="169"/>
    </location>
</feature>
<dbReference type="Pfam" id="PF01545">
    <property type="entry name" value="Cation_efflux"/>
    <property type="match status" value="2"/>
</dbReference>
<gene>
    <name evidence="12" type="ORF">PT974_06290</name>
</gene>
<evidence type="ECO:0000256" key="6">
    <source>
        <dbReference type="ARBA" id="ARBA00022989"/>
    </source>
</evidence>
<feature type="region of interest" description="Disordered" evidence="8">
    <location>
        <begin position="548"/>
        <end position="570"/>
    </location>
</feature>
<name>A0ABR0SL66_9HYPO</name>
<evidence type="ECO:0000256" key="2">
    <source>
        <dbReference type="ARBA" id="ARBA00008873"/>
    </source>
</evidence>
<feature type="compositionally biased region" description="Polar residues" evidence="8">
    <location>
        <begin position="302"/>
        <end position="316"/>
    </location>
</feature>
<feature type="transmembrane region" description="Helical" evidence="9">
    <location>
        <begin position="393"/>
        <end position="412"/>
    </location>
</feature>
<evidence type="ECO:0000256" key="3">
    <source>
        <dbReference type="ARBA" id="ARBA00022448"/>
    </source>
</evidence>
<sequence>MSSSESKALWSKTTRIKLMIIIDTTFFLVELISGLLSHSLALTADAFHMLNDVISLVIGLWAVIASQKATTDEFTFGWVRAEILGAFFNAVFLIALCVSILLEAITRFFEPPEINNPKLILIVGATGLASNLLGFVILGGHGHDHGHDHDHDHDHDHEHGHSHDHDVEEGLRSTIADEQGAIGDCLPETVARRATLITERSSFDARTRCGDESTSRDDSNTRSNRTPAHSHSRSRDHHRRSSKTGHSRFASIEDMSIHPASFRQDIIAASFAASSSGVGITHDSDTEGSAILDDADANEQSPLLRNAKGNNHSYSSHHAPKRRRRDSSVHEGHNHNLPRKPGSKVGGHNHADMGMNAMVLHVLGDALGNVGVIITALIIWLTDWPGKYYADPAVSVFITLIILKTSIPLTVATSRVLLQATPENICIQDIRQDIERLPGVVSCHHIHVWQLSDTKIVASLHLQVSFPIDTHSGEKYMQLAKRARKCLHAYGIHSATIQPEFCVDQKHQHDGDAAALTLDGGVDGPSNVCLLECVEDCEEQGCCTIPETSSGSTTRRASESSHSAGSPHQH</sequence>
<protein>
    <submittedName>
        <fullName evidence="12">Vacuolar zinc transporter ZRC1</fullName>
    </submittedName>
</protein>
<dbReference type="PANTHER" id="PTHR45820">
    <property type="entry name" value="FI23527P1"/>
    <property type="match status" value="1"/>
</dbReference>
<evidence type="ECO:0000259" key="10">
    <source>
        <dbReference type="Pfam" id="PF01545"/>
    </source>
</evidence>
<evidence type="ECO:0000256" key="4">
    <source>
        <dbReference type="ARBA" id="ARBA00022692"/>
    </source>
</evidence>
<dbReference type="PANTHER" id="PTHR45820:SF4">
    <property type="entry name" value="ZINC TRANSPORTER 63C, ISOFORM F"/>
    <property type="match status" value="1"/>
</dbReference>
<accession>A0ABR0SL66</accession>
<evidence type="ECO:0000256" key="8">
    <source>
        <dbReference type="SAM" id="MobiDB-lite"/>
    </source>
</evidence>
<feature type="domain" description="Cation efflux protein transmembrane" evidence="10">
    <location>
        <begin position="348"/>
        <end position="418"/>
    </location>
</feature>
<evidence type="ECO:0000313" key="13">
    <source>
        <dbReference type="Proteomes" id="UP001338125"/>
    </source>
</evidence>
<feature type="transmembrane region" description="Helical" evidence="9">
    <location>
        <begin position="20"/>
        <end position="40"/>
    </location>
</feature>
<dbReference type="InterPro" id="IPR058533">
    <property type="entry name" value="Cation_efflux_TM"/>
</dbReference>
<feature type="region of interest" description="Disordered" evidence="8">
    <location>
        <begin position="302"/>
        <end position="350"/>
    </location>
</feature>
<dbReference type="SUPFAM" id="SSF160240">
    <property type="entry name" value="Cation efflux protein cytoplasmic domain-like"/>
    <property type="match status" value="1"/>
</dbReference>
<keyword evidence="3" id="KW-0813">Transport</keyword>
<dbReference type="InterPro" id="IPR027469">
    <property type="entry name" value="Cation_efflux_TMD_sf"/>
</dbReference>
<dbReference type="Gene3D" id="1.20.1510.10">
    <property type="entry name" value="Cation efflux protein transmembrane domain"/>
    <property type="match status" value="2"/>
</dbReference>
<evidence type="ECO:0000259" key="11">
    <source>
        <dbReference type="Pfam" id="PF16916"/>
    </source>
</evidence>
<dbReference type="Proteomes" id="UP001338125">
    <property type="component" value="Unassembled WGS sequence"/>
</dbReference>
<keyword evidence="7 9" id="KW-0472">Membrane</keyword>
<feature type="transmembrane region" description="Helical" evidence="9">
    <location>
        <begin position="118"/>
        <end position="138"/>
    </location>
</feature>
<feature type="region of interest" description="Disordered" evidence="8">
    <location>
        <begin position="204"/>
        <end position="252"/>
    </location>
</feature>
<comment type="caution">
    <text evidence="12">The sequence shown here is derived from an EMBL/GenBank/DDBJ whole genome shotgun (WGS) entry which is preliminary data.</text>
</comment>